<organism evidence="3 4">
    <name type="scientific">Actinomyces slackii</name>
    <dbReference type="NCBI Taxonomy" id="52774"/>
    <lineage>
        <taxon>Bacteria</taxon>
        <taxon>Bacillati</taxon>
        <taxon>Actinomycetota</taxon>
        <taxon>Actinomycetes</taxon>
        <taxon>Actinomycetales</taxon>
        <taxon>Actinomycetaceae</taxon>
        <taxon>Actinomyces</taxon>
    </lineage>
</organism>
<dbReference type="RefSeq" id="WP_126412136.1">
    <property type="nucleotide sequence ID" value="NZ_CBCRWE010000020.1"/>
</dbReference>
<feature type="compositionally biased region" description="Low complexity" evidence="1">
    <location>
        <begin position="44"/>
        <end position="63"/>
    </location>
</feature>
<reference evidence="3 4" key="1">
    <citation type="submission" date="2018-12" db="EMBL/GenBank/DDBJ databases">
        <authorList>
            <consortium name="Pathogen Informatics"/>
        </authorList>
    </citation>
    <scope>NUCLEOTIDE SEQUENCE [LARGE SCALE GENOMIC DNA]</scope>
    <source>
        <strain evidence="3 4">NCTC11923</strain>
    </source>
</reference>
<evidence type="ECO:0000256" key="2">
    <source>
        <dbReference type="SAM" id="Phobius"/>
    </source>
</evidence>
<keyword evidence="2" id="KW-1133">Transmembrane helix</keyword>
<name>A0A3S4WG09_9ACTO</name>
<feature type="transmembrane region" description="Helical" evidence="2">
    <location>
        <begin position="160"/>
        <end position="181"/>
    </location>
</feature>
<dbReference type="KEGG" id="asla:NCTC11923_00759"/>
<proteinExistence type="predicted"/>
<protein>
    <recommendedName>
        <fullName evidence="5">ABC-2 family transporter protein</fullName>
    </recommendedName>
</protein>
<feature type="transmembrane region" description="Helical" evidence="2">
    <location>
        <begin position="230"/>
        <end position="250"/>
    </location>
</feature>
<evidence type="ECO:0000256" key="1">
    <source>
        <dbReference type="SAM" id="MobiDB-lite"/>
    </source>
</evidence>
<feature type="transmembrane region" description="Helical" evidence="2">
    <location>
        <begin position="201"/>
        <end position="218"/>
    </location>
</feature>
<dbReference type="AlphaFoldDB" id="A0A3S4WG09"/>
<keyword evidence="2" id="KW-0472">Membrane</keyword>
<keyword evidence="2" id="KW-0812">Transmembrane</keyword>
<evidence type="ECO:0000313" key="4">
    <source>
        <dbReference type="Proteomes" id="UP000276899"/>
    </source>
</evidence>
<feature type="transmembrane region" description="Helical" evidence="2">
    <location>
        <begin position="116"/>
        <end position="139"/>
    </location>
</feature>
<feature type="region of interest" description="Disordered" evidence="1">
    <location>
        <begin position="44"/>
        <end position="71"/>
    </location>
</feature>
<feature type="transmembrane region" description="Helical" evidence="2">
    <location>
        <begin position="262"/>
        <end position="282"/>
    </location>
</feature>
<feature type="transmembrane region" description="Helical" evidence="2">
    <location>
        <begin position="90"/>
        <end position="110"/>
    </location>
</feature>
<gene>
    <name evidence="3" type="ORF">NCTC11923_00759</name>
</gene>
<evidence type="ECO:0000313" key="3">
    <source>
        <dbReference type="EMBL" id="VEG74139.1"/>
    </source>
</evidence>
<dbReference type="STRING" id="1278298.GCA_000428685_00282"/>
<dbReference type="EMBL" id="LR134363">
    <property type="protein sequence ID" value="VEG74139.1"/>
    <property type="molecule type" value="Genomic_DNA"/>
</dbReference>
<accession>A0A3S4WG09</accession>
<evidence type="ECO:0008006" key="5">
    <source>
        <dbReference type="Google" id="ProtNLM"/>
    </source>
</evidence>
<sequence>MSETLAPHGWVEPGGMLRVERAGGAAREWAAPMLASPRVAEPGRAAVRAGSASGPAEPSAAAGSGRGHGERRPGAWVAVLRLELLMIRPWMVMLTVLTALAAGVSAGAVMGHGDKAIGLGVWAGITVTLTLLQRTMWLADSMFGLRSLHGALPMSRRDLINARCVIIMATGAVAALGPVMMTLTPAVMGDEVLRGGDLLRAAALTIAQVAFISLHMPAHMRFGERAVGMAAWLGAAVAVSGAVGAVGWGLSQMIGDAEAGPMTALAALGYAAVMSAVVIEACRRLSAYVYLRQDH</sequence>
<dbReference type="Proteomes" id="UP000276899">
    <property type="component" value="Chromosome"/>
</dbReference>
<keyword evidence="4" id="KW-1185">Reference proteome</keyword>